<dbReference type="EMBL" id="JAIRBA010000024">
    <property type="protein sequence ID" value="MCG2419688.1"/>
    <property type="molecule type" value="Genomic_DNA"/>
</dbReference>
<keyword evidence="7" id="KW-0808">Transferase</keyword>
<proteinExistence type="predicted"/>
<evidence type="ECO:0000256" key="3">
    <source>
        <dbReference type="ARBA" id="ARBA00022553"/>
    </source>
</evidence>
<evidence type="ECO:0000256" key="1">
    <source>
        <dbReference type="ARBA" id="ARBA00000085"/>
    </source>
</evidence>
<comment type="catalytic activity">
    <reaction evidence="1">
        <text>ATP + protein L-histidine = ADP + protein N-phospho-L-histidine.</text>
        <dbReference type="EC" id="2.7.13.3"/>
    </reaction>
</comment>
<dbReference type="InterPro" id="IPR036097">
    <property type="entry name" value="HisK_dim/P_sf"/>
</dbReference>
<dbReference type="Gene3D" id="3.30.565.10">
    <property type="entry name" value="Histidine kinase-like ATPase, C-terminal domain"/>
    <property type="match status" value="1"/>
</dbReference>
<name>A0A9X1U3L6_9FLAO</name>
<keyword evidence="3 4" id="KW-0597">Phosphoprotein</keyword>
<dbReference type="Pfam" id="PF02518">
    <property type="entry name" value="HATPase_c"/>
    <property type="match status" value="1"/>
</dbReference>
<dbReference type="PROSITE" id="PS50110">
    <property type="entry name" value="RESPONSE_REGULATORY"/>
    <property type="match status" value="1"/>
</dbReference>
<dbReference type="CDD" id="cd00082">
    <property type="entry name" value="HisKA"/>
    <property type="match status" value="1"/>
</dbReference>
<keyword evidence="7" id="KW-0418">Kinase</keyword>
<dbReference type="SUPFAM" id="SSF55874">
    <property type="entry name" value="ATPase domain of HSP90 chaperone/DNA topoisomerase II/histidine kinase"/>
    <property type="match status" value="1"/>
</dbReference>
<dbReference type="SMART" id="SM00387">
    <property type="entry name" value="HATPase_c"/>
    <property type="match status" value="1"/>
</dbReference>
<feature type="domain" description="Histidine kinase" evidence="5">
    <location>
        <begin position="172"/>
        <end position="384"/>
    </location>
</feature>
<dbReference type="PANTHER" id="PTHR43547">
    <property type="entry name" value="TWO-COMPONENT HISTIDINE KINASE"/>
    <property type="match status" value="1"/>
</dbReference>
<comment type="caution">
    <text evidence="7">The sequence shown here is derived from an EMBL/GenBank/DDBJ whole genome shotgun (WGS) entry which is preliminary data.</text>
</comment>
<dbReference type="Proteomes" id="UP001139461">
    <property type="component" value="Unassembled WGS sequence"/>
</dbReference>
<sequence length="386" mass="43588">MNDKKNYKILIVDDQQKNIQVLGSLLRQQKYIIGVATNGQRAIEILLESNNYDLVLLDVNMPVMNGFEACKAIREHQSLKEIPIIFITAMADTDSIVKGFEVGGQDYVTKPFGASELLARVNTHLQLKHNKDILKQVNSWLEKKVAERTLELEIANNQLLELDAAKSEFLKIISHEIRTPLNGIIGVLEILNEFPVPDELKEWINIMSISANRLEEFSYKALDISMFNSKTEELLSLNPTNLNEVITTNVNALKARAEKKNITVVQENDSEDCRTMLDNKYINNCFTYLIDNAIKFAKENSQVSIKLTTTNGNFLVVIEDEGKLFPDDFDISRLTPFSTKSHIDQNPALSLFLSKQIIEAHKGYIETENTPTGAKVKVVIPKTGYA</sequence>
<evidence type="ECO:0000256" key="4">
    <source>
        <dbReference type="PROSITE-ProRule" id="PRU00169"/>
    </source>
</evidence>
<gene>
    <name evidence="7" type="ORF">K8089_11700</name>
</gene>
<dbReference type="EC" id="2.7.13.3" evidence="2"/>
<dbReference type="InterPro" id="IPR001789">
    <property type="entry name" value="Sig_transdc_resp-reg_receiver"/>
</dbReference>
<organism evidence="7 8">
    <name type="scientific">Aequorivita vitellina</name>
    <dbReference type="NCBI Taxonomy" id="2874475"/>
    <lineage>
        <taxon>Bacteria</taxon>
        <taxon>Pseudomonadati</taxon>
        <taxon>Bacteroidota</taxon>
        <taxon>Flavobacteriia</taxon>
        <taxon>Flavobacteriales</taxon>
        <taxon>Flavobacteriaceae</taxon>
        <taxon>Aequorivita</taxon>
    </lineage>
</organism>
<dbReference type="Pfam" id="PF00512">
    <property type="entry name" value="HisKA"/>
    <property type="match status" value="1"/>
</dbReference>
<dbReference type="SUPFAM" id="SSF52172">
    <property type="entry name" value="CheY-like"/>
    <property type="match status" value="1"/>
</dbReference>
<accession>A0A9X1U3L6</accession>
<dbReference type="InterPro" id="IPR003661">
    <property type="entry name" value="HisK_dim/P_dom"/>
</dbReference>
<evidence type="ECO:0000256" key="2">
    <source>
        <dbReference type="ARBA" id="ARBA00012438"/>
    </source>
</evidence>
<dbReference type="Gene3D" id="1.10.287.130">
    <property type="match status" value="1"/>
</dbReference>
<evidence type="ECO:0000259" key="5">
    <source>
        <dbReference type="PROSITE" id="PS50109"/>
    </source>
</evidence>
<feature type="modified residue" description="4-aspartylphosphate" evidence="4">
    <location>
        <position position="58"/>
    </location>
</feature>
<dbReference type="AlphaFoldDB" id="A0A9X1U3L6"/>
<dbReference type="PANTHER" id="PTHR43547:SF2">
    <property type="entry name" value="HYBRID SIGNAL TRANSDUCTION HISTIDINE KINASE C"/>
    <property type="match status" value="1"/>
</dbReference>
<protein>
    <recommendedName>
        <fullName evidence="2">histidine kinase</fullName>
        <ecNumber evidence="2">2.7.13.3</ecNumber>
    </recommendedName>
</protein>
<dbReference type="InterPro" id="IPR011006">
    <property type="entry name" value="CheY-like_superfamily"/>
</dbReference>
<dbReference type="SMART" id="SM00448">
    <property type="entry name" value="REC"/>
    <property type="match status" value="1"/>
</dbReference>
<dbReference type="InterPro" id="IPR003594">
    <property type="entry name" value="HATPase_dom"/>
</dbReference>
<dbReference type="PROSITE" id="PS50109">
    <property type="entry name" value="HIS_KIN"/>
    <property type="match status" value="1"/>
</dbReference>
<evidence type="ECO:0000313" key="7">
    <source>
        <dbReference type="EMBL" id="MCG2419688.1"/>
    </source>
</evidence>
<reference evidence="7" key="1">
    <citation type="submission" date="2021-09" db="EMBL/GenBank/DDBJ databases">
        <title>Genome of Aequorivita sp. strain F47161.</title>
        <authorList>
            <person name="Wang Y."/>
        </authorList>
    </citation>
    <scope>NUCLEOTIDE SEQUENCE</scope>
    <source>
        <strain evidence="7">F47161</strain>
    </source>
</reference>
<dbReference type="Pfam" id="PF00072">
    <property type="entry name" value="Response_reg"/>
    <property type="match status" value="1"/>
</dbReference>
<dbReference type="InterPro" id="IPR005467">
    <property type="entry name" value="His_kinase_dom"/>
</dbReference>
<dbReference type="Gene3D" id="3.40.50.2300">
    <property type="match status" value="1"/>
</dbReference>
<dbReference type="SUPFAM" id="SSF47384">
    <property type="entry name" value="Homodimeric domain of signal transducing histidine kinase"/>
    <property type="match status" value="1"/>
</dbReference>
<evidence type="ECO:0000259" key="6">
    <source>
        <dbReference type="PROSITE" id="PS50110"/>
    </source>
</evidence>
<feature type="domain" description="Response regulatory" evidence="6">
    <location>
        <begin position="8"/>
        <end position="125"/>
    </location>
</feature>
<evidence type="ECO:0000313" key="8">
    <source>
        <dbReference type="Proteomes" id="UP001139461"/>
    </source>
</evidence>
<dbReference type="GO" id="GO:0000155">
    <property type="term" value="F:phosphorelay sensor kinase activity"/>
    <property type="evidence" value="ECO:0007669"/>
    <property type="project" value="InterPro"/>
</dbReference>
<dbReference type="RefSeq" id="WP_237603473.1">
    <property type="nucleotide sequence ID" value="NZ_JAIRBA010000024.1"/>
</dbReference>
<dbReference type="InterPro" id="IPR036890">
    <property type="entry name" value="HATPase_C_sf"/>
</dbReference>
<dbReference type="SMART" id="SM00388">
    <property type="entry name" value="HisKA"/>
    <property type="match status" value="1"/>
</dbReference>
<keyword evidence="8" id="KW-1185">Reference proteome</keyword>